<accession>A0A0D2HZC4</accession>
<evidence type="ECO:0008006" key="3">
    <source>
        <dbReference type="Google" id="ProtNLM"/>
    </source>
</evidence>
<keyword evidence="2" id="KW-1185">Reference proteome</keyword>
<dbReference type="PANTHER" id="PTHR35866:SF1">
    <property type="entry name" value="YKGJ FAMILY CYSTEINE CLUSTER PROTEIN"/>
    <property type="match status" value="1"/>
</dbReference>
<dbReference type="InterPro" id="IPR005358">
    <property type="entry name" value="Puta_zinc/iron-chelating_dom"/>
</dbReference>
<sequence>MLPDKRDKRFSELGEDGFTFACNPQVSCFNQCCRRLNLVLTPYDILRLRTHLGISSDEFLERYADVEPGQNGWPQVKLKMNRDAEGLCPFVSLEKGCTVYQDRPGACRTYPLGRATRKQYDDSLEESFFLVREDHCQGFLKGAKWSPETWTKDQGLETYNQVNDLFLPLITRQPVDADSEVIAKKMRMFFLACYRLEAFRALASQGRMTQLFDIEPERMQAIGEDDLELLKFGFDWLKFSLFGEPTMRLKDA</sequence>
<proteinExistence type="predicted"/>
<dbReference type="STRING" id="1429043.X474_02660"/>
<name>A0A0D2HZC4_9BACT</name>
<protein>
    <recommendedName>
        <fullName evidence="3">Fe-S oxidoreductase</fullName>
    </recommendedName>
</protein>
<reference evidence="1 2" key="1">
    <citation type="submission" date="2013-11" db="EMBL/GenBank/DDBJ databases">
        <title>Metagenomic analysis of a methanogenic consortium involved in long chain n-alkane degradation.</title>
        <authorList>
            <person name="Davidova I.A."/>
            <person name="Callaghan A.V."/>
            <person name="Wawrik B."/>
            <person name="Pruitt S."/>
            <person name="Marks C."/>
            <person name="Duncan K.E."/>
            <person name="Suflita J.M."/>
        </authorList>
    </citation>
    <scope>NUCLEOTIDE SEQUENCE [LARGE SCALE GENOMIC DNA]</scope>
    <source>
        <strain evidence="1 2">SPR</strain>
    </source>
</reference>
<dbReference type="Proteomes" id="UP000032233">
    <property type="component" value="Unassembled WGS sequence"/>
</dbReference>
<evidence type="ECO:0000313" key="1">
    <source>
        <dbReference type="EMBL" id="KIX15603.1"/>
    </source>
</evidence>
<dbReference type="PATRIC" id="fig|1429043.3.peg.557"/>
<dbReference type="InParanoid" id="A0A0D2HZC4"/>
<comment type="caution">
    <text evidence="1">The sequence shown here is derived from an EMBL/GenBank/DDBJ whole genome shotgun (WGS) entry which is preliminary data.</text>
</comment>
<dbReference type="EMBL" id="AZAC01000002">
    <property type="protein sequence ID" value="KIX15603.1"/>
    <property type="molecule type" value="Genomic_DNA"/>
</dbReference>
<dbReference type="Pfam" id="PF03692">
    <property type="entry name" value="CxxCxxCC"/>
    <property type="match status" value="1"/>
</dbReference>
<dbReference type="PANTHER" id="PTHR35866">
    <property type="entry name" value="PUTATIVE-RELATED"/>
    <property type="match status" value="1"/>
</dbReference>
<dbReference type="RefSeq" id="WP_052514761.1">
    <property type="nucleotide sequence ID" value="NZ_AZAC01000002.1"/>
</dbReference>
<dbReference type="AlphaFoldDB" id="A0A0D2HZC4"/>
<evidence type="ECO:0000313" key="2">
    <source>
        <dbReference type="Proteomes" id="UP000032233"/>
    </source>
</evidence>
<organism evidence="1 2">
    <name type="scientific">Dethiosulfatarculus sandiegensis</name>
    <dbReference type="NCBI Taxonomy" id="1429043"/>
    <lineage>
        <taxon>Bacteria</taxon>
        <taxon>Pseudomonadati</taxon>
        <taxon>Thermodesulfobacteriota</taxon>
        <taxon>Desulfarculia</taxon>
        <taxon>Desulfarculales</taxon>
        <taxon>Desulfarculaceae</taxon>
        <taxon>Dethiosulfatarculus</taxon>
    </lineage>
</organism>
<gene>
    <name evidence="1" type="ORF">X474_02660</name>
</gene>